<dbReference type="CDD" id="cd02440">
    <property type="entry name" value="AdoMet_MTases"/>
    <property type="match status" value="1"/>
</dbReference>
<dbReference type="PANTHER" id="PTHR34203:SF15">
    <property type="entry name" value="SLL1173 PROTEIN"/>
    <property type="match status" value="1"/>
</dbReference>
<keyword evidence="2" id="KW-0808">Transferase</keyword>
<dbReference type="InterPro" id="IPR052514">
    <property type="entry name" value="SAM-dependent_MTase"/>
</dbReference>
<dbReference type="STRING" id="83401.SAMN05421742_11062"/>
<dbReference type="NCBIfam" id="TIGR01444">
    <property type="entry name" value="fkbM_fam"/>
    <property type="match status" value="1"/>
</dbReference>
<keyword evidence="2" id="KW-0489">Methyltransferase</keyword>
<organism evidence="2 3">
    <name type="scientific">Roseospirillum parvum</name>
    <dbReference type="NCBI Taxonomy" id="83401"/>
    <lineage>
        <taxon>Bacteria</taxon>
        <taxon>Pseudomonadati</taxon>
        <taxon>Pseudomonadota</taxon>
        <taxon>Alphaproteobacteria</taxon>
        <taxon>Rhodospirillales</taxon>
        <taxon>Rhodospirillaceae</taxon>
        <taxon>Roseospirillum</taxon>
    </lineage>
</organism>
<dbReference type="Pfam" id="PF05050">
    <property type="entry name" value="Methyltransf_21"/>
    <property type="match status" value="1"/>
</dbReference>
<evidence type="ECO:0000313" key="3">
    <source>
        <dbReference type="Proteomes" id="UP000217076"/>
    </source>
</evidence>
<dbReference type="EMBL" id="FNCV01000010">
    <property type="protein sequence ID" value="SDH70086.1"/>
    <property type="molecule type" value="Genomic_DNA"/>
</dbReference>
<protein>
    <submittedName>
        <fullName evidence="2">Methyltransferase, FkbM family</fullName>
    </submittedName>
</protein>
<dbReference type="InterPro" id="IPR029063">
    <property type="entry name" value="SAM-dependent_MTases_sf"/>
</dbReference>
<gene>
    <name evidence="2" type="ORF">SAMN05421742_11062</name>
</gene>
<dbReference type="GO" id="GO:0008168">
    <property type="term" value="F:methyltransferase activity"/>
    <property type="evidence" value="ECO:0007669"/>
    <property type="project" value="UniProtKB-KW"/>
</dbReference>
<accession>A0A1G8EJU6</accession>
<dbReference type="GO" id="GO:0032259">
    <property type="term" value="P:methylation"/>
    <property type="evidence" value="ECO:0007669"/>
    <property type="project" value="UniProtKB-KW"/>
</dbReference>
<dbReference type="SUPFAM" id="SSF53335">
    <property type="entry name" value="S-adenosyl-L-methionine-dependent methyltransferases"/>
    <property type="match status" value="1"/>
</dbReference>
<dbReference type="Proteomes" id="UP000217076">
    <property type="component" value="Unassembled WGS sequence"/>
</dbReference>
<dbReference type="Gene3D" id="3.40.50.150">
    <property type="entry name" value="Vaccinia Virus protein VP39"/>
    <property type="match status" value="1"/>
</dbReference>
<keyword evidence="3" id="KW-1185">Reference proteome</keyword>
<sequence>MTDHAPTPHDPEALRRLLKLAGQWRKTRTWKADRPRLRLAGKGAQKRLERHLAEQWPGGWKRLSGDLWIYLPAPADARVVNLLMGGFAVEPSVGLAVRPGAVVIDIGANIGEWALQAARLAGPEGSVLAVEPNPVLVEALHKTAALQPHLGISVRGSAVGDAEGDCLLQVDAGDSALSHLLAGDDPAAAPGGATRVPLTRLDTLAESCPSRPVAVVKIDVEGHELAVLRGATRLLREDRPVLILETGHEDQTTRRDIARLLSAAGYALMGLILDDAVVEADWSIFESGAPPLAFGKVGNLLIRPR</sequence>
<dbReference type="RefSeq" id="WP_092621050.1">
    <property type="nucleotide sequence ID" value="NZ_FNCV01000010.1"/>
</dbReference>
<evidence type="ECO:0000313" key="2">
    <source>
        <dbReference type="EMBL" id="SDH70086.1"/>
    </source>
</evidence>
<dbReference type="OrthoDB" id="9814604at2"/>
<evidence type="ECO:0000259" key="1">
    <source>
        <dbReference type="Pfam" id="PF05050"/>
    </source>
</evidence>
<dbReference type="AlphaFoldDB" id="A0A1G8EJU6"/>
<dbReference type="InterPro" id="IPR006342">
    <property type="entry name" value="FkbM_mtfrase"/>
</dbReference>
<reference evidence="3" key="1">
    <citation type="submission" date="2016-10" db="EMBL/GenBank/DDBJ databases">
        <authorList>
            <person name="Varghese N."/>
            <person name="Submissions S."/>
        </authorList>
    </citation>
    <scope>NUCLEOTIDE SEQUENCE [LARGE SCALE GENOMIC DNA]</scope>
    <source>
        <strain evidence="3">930I</strain>
    </source>
</reference>
<dbReference type="PANTHER" id="PTHR34203">
    <property type="entry name" value="METHYLTRANSFERASE, FKBM FAMILY PROTEIN"/>
    <property type="match status" value="1"/>
</dbReference>
<name>A0A1G8EJU6_9PROT</name>
<proteinExistence type="predicted"/>
<feature type="domain" description="Methyltransferase FkbM" evidence="1">
    <location>
        <begin position="105"/>
        <end position="266"/>
    </location>
</feature>